<dbReference type="AlphaFoldDB" id="A0A8J8NCJ5"/>
<feature type="transmembrane region" description="Helical" evidence="1">
    <location>
        <begin position="55"/>
        <end position="75"/>
    </location>
</feature>
<evidence type="ECO:0000313" key="2">
    <source>
        <dbReference type="EMBL" id="TNV72488.1"/>
    </source>
</evidence>
<evidence type="ECO:0000313" key="3">
    <source>
        <dbReference type="Proteomes" id="UP000785679"/>
    </source>
</evidence>
<dbReference type="Proteomes" id="UP000785679">
    <property type="component" value="Unassembled WGS sequence"/>
</dbReference>
<sequence length="145" mass="16600">MIRYQPLRRPLISPESYSQPHFPLRTLTLIITILALIISIPHCLAIEPNSKSTNLLWYLYFIWAFAQQMCFTGIYNRTDKGVKRFSTMMLLACVIGGIIKFHQTISIVSSAFQGLYNAVTSIHCAIYAYYILTMSRQFTQPAIPT</sequence>
<gene>
    <name evidence="2" type="ORF">FGO68_gene12926</name>
</gene>
<organism evidence="2 3">
    <name type="scientific">Halteria grandinella</name>
    <dbReference type="NCBI Taxonomy" id="5974"/>
    <lineage>
        <taxon>Eukaryota</taxon>
        <taxon>Sar</taxon>
        <taxon>Alveolata</taxon>
        <taxon>Ciliophora</taxon>
        <taxon>Intramacronucleata</taxon>
        <taxon>Spirotrichea</taxon>
        <taxon>Stichotrichia</taxon>
        <taxon>Sporadotrichida</taxon>
        <taxon>Halteriidae</taxon>
        <taxon>Halteria</taxon>
    </lineage>
</organism>
<keyword evidence="1" id="KW-0472">Membrane</keyword>
<protein>
    <submittedName>
        <fullName evidence="2">Uncharacterized protein</fullName>
    </submittedName>
</protein>
<accession>A0A8J8NCJ5</accession>
<reference evidence="2" key="1">
    <citation type="submission" date="2019-06" db="EMBL/GenBank/DDBJ databases">
        <authorList>
            <person name="Zheng W."/>
        </authorList>
    </citation>
    <scope>NUCLEOTIDE SEQUENCE</scope>
    <source>
        <strain evidence="2">QDHG01</strain>
    </source>
</reference>
<dbReference type="EMBL" id="RRYP01022144">
    <property type="protein sequence ID" value="TNV72488.1"/>
    <property type="molecule type" value="Genomic_DNA"/>
</dbReference>
<proteinExistence type="predicted"/>
<keyword evidence="1" id="KW-0812">Transmembrane</keyword>
<comment type="caution">
    <text evidence="2">The sequence shown here is derived from an EMBL/GenBank/DDBJ whole genome shotgun (WGS) entry which is preliminary data.</text>
</comment>
<name>A0A8J8NCJ5_HALGN</name>
<feature type="transmembrane region" description="Helical" evidence="1">
    <location>
        <begin position="114"/>
        <end position="132"/>
    </location>
</feature>
<evidence type="ECO:0000256" key="1">
    <source>
        <dbReference type="SAM" id="Phobius"/>
    </source>
</evidence>
<keyword evidence="1" id="KW-1133">Transmembrane helix</keyword>
<feature type="transmembrane region" description="Helical" evidence="1">
    <location>
        <begin position="87"/>
        <end position="108"/>
    </location>
</feature>
<keyword evidence="3" id="KW-1185">Reference proteome</keyword>